<evidence type="ECO:0008006" key="4">
    <source>
        <dbReference type="Google" id="ProtNLM"/>
    </source>
</evidence>
<proteinExistence type="predicted"/>
<feature type="region of interest" description="Disordered" evidence="1">
    <location>
        <begin position="379"/>
        <end position="399"/>
    </location>
</feature>
<feature type="region of interest" description="Disordered" evidence="1">
    <location>
        <begin position="1918"/>
        <end position="1949"/>
    </location>
</feature>
<comment type="caution">
    <text evidence="2">The sequence shown here is derived from an EMBL/GenBank/DDBJ whole genome shotgun (WGS) entry which is preliminary data.</text>
</comment>
<feature type="compositionally biased region" description="Low complexity" evidence="1">
    <location>
        <begin position="1928"/>
        <end position="1942"/>
    </location>
</feature>
<feature type="compositionally biased region" description="Polar residues" evidence="1">
    <location>
        <begin position="1485"/>
        <end position="1499"/>
    </location>
</feature>
<reference evidence="2" key="1">
    <citation type="submission" date="2019-07" db="EMBL/GenBank/DDBJ databases">
        <title>Annotation for the trematode Paragonimus miyazaki's.</title>
        <authorList>
            <person name="Choi Y.-J."/>
        </authorList>
    </citation>
    <scope>NUCLEOTIDE SEQUENCE</scope>
    <source>
        <strain evidence="2">Japan</strain>
    </source>
</reference>
<dbReference type="GO" id="GO:0031462">
    <property type="term" value="C:Cul2-RING ubiquitin ligase complex"/>
    <property type="evidence" value="ECO:0007669"/>
    <property type="project" value="TreeGrafter"/>
</dbReference>
<evidence type="ECO:0000313" key="3">
    <source>
        <dbReference type="Proteomes" id="UP000822476"/>
    </source>
</evidence>
<evidence type="ECO:0000256" key="1">
    <source>
        <dbReference type="SAM" id="MobiDB-lite"/>
    </source>
</evidence>
<keyword evidence="3" id="KW-1185">Reference proteome</keyword>
<dbReference type="PANTHER" id="PTHR22619">
    <property type="entry name" value="ZINC FINGER SWIM DOMAIN CONTAINING PROTEIN 4, 5, 6"/>
    <property type="match status" value="1"/>
</dbReference>
<dbReference type="EMBL" id="JTDE01006130">
    <property type="protein sequence ID" value="KAF7245321.1"/>
    <property type="molecule type" value="Genomic_DNA"/>
</dbReference>
<feature type="compositionally biased region" description="Low complexity" evidence="1">
    <location>
        <begin position="1473"/>
        <end position="1484"/>
    </location>
</feature>
<dbReference type="OrthoDB" id="10013584at2759"/>
<dbReference type="PANTHER" id="PTHR22619:SF1">
    <property type="entry name" value="ZINC FINGER SWIM DOMAIN-CONTAINING PROTEIN 8"/>
    <property type="match status" value="1"/>
</dbReference>
<feature type="region of interest" description="Disordered" evidence="1">
    <location>
        <begin position="1473"/>
        <end position="1514"/>
    </location>
</feature>
<gene>
    <name evidence="2" type="ORF">EG68_10305</name>
</gene>
<organism evidence="2 3">
    <name type="scientific">Paragonimus skrjabini miyazakii</name>
    <dbReference type="NCBI Taxonomy" id="59628"/>
    <lineage>
        <taxon>Eukaryota</taxon>
        <taxon>Metazoa</taxon>
        <taxon>Spiralia</taxon>
        <taxon>Lophotrochozoa</taxon>
        <taxon>Platyhelminthes</taxon>
        <taxon>Trematoda</taxon>
        <taxon>Digenea</taxon>
        <taxon>Plagiorchiida</taxon>
        <taxon>Troglotremata</taxon>
        <taxon>Troglotrematidae</taxon>
        <taxon>Paragonimus</taxon>
    </lineage>
</organism>
<feature type="region of interest" description="Disordered" evidence="1">
    <location>
        <begin position="893"/>
        <end position="926"/>
    </location>
</feature>
<sequence>MPTFLGARPTAPSEELLSTACNSTISSYAKWMRTIRPLKQLRLDVDPVSGDLPDPLSAQLFADLPKPCNDVELAFARFQALDVHGHMEQSLIWARYLACHLLHTSRDFVADLQTVAFDVVGSSHLPGCTGSLFGSPAEHESSVEAGTDLVFSRSHDMVARRQRKVSNLLDQIRCLMECLTRGYNEFVFSSTNVTSANRITSNGRTLLTYRGPDPTFVSFHLDDTASPVAQQTLRSNMLSIKDEWTCLDIELAFRLGFYGLTLPRPPTLSPTLEVRLFDQEVALVSRLCRLPLHLACPHVVQNIRHEATLLAKGLSAYQTDILVPYNLLTYVFHQLVGIYPTSELLSNLANPDSLSGSRDPSENGTSSADVLAARNRSGISEGVDPSEHEAGPVWTNGTSESDGISHCPVLSTGIILAGSGYPLAFSVHQSRRAGTDFGAKKCQLKVADMVALRDVVLSDADLGFTAALSVIGTRSRVPQSTHPYFIEGQWAQLDALMVYLLRHYRDDIAKLDRLLIHLLDRFYNPHFKSPPLWACLSLPPRDLMRYDAADTNGDNACESSADTVANFISPVVNVPKSPNMPGVCASLDFSGAGFVPALGATCSDNEPVRPVLVHSKSTPMEELQLSSEDVNILTEECNDAFPALEVRDKAASDIVPTELSPDAEGLISGSCVEPPVSLSRPSSPEKYSIINEPRMYEPLSASEDTDTLSDSKRWSAAFRCATLEDPLKRGRHSVGMAAVDTSAPETTSSDNSPAACRRLFLFERCETNRLTGVHDARSNLPGDLLQSSSSILNTNATPTPGIELRKARSKLPDVSVPSFIRTSRRRVGHMMRSSLSSFSSFSEDDDPIPARVGYTADEGQPLESISAGFPLAQLEVACEQPACDLSTSSVTASVPVERASAPESAPKNRNDPSDTSIWPPHLKRPPPQPLSESIAFHFFYLAKSVRKLAGGPSASGSVFVAEPEVNGTVHRNLQLVAFQIGLYGLGLYNRPSPSWKSRTYSPLGVWVSQQVFELGIPAACILYQTWQEHLTAAELAGIAFQLSRENNRALVDIAVELCLASLTFCTTLRPHEIYRALGQCEEHSTLALERGLLQIENSDNQSAYGILPEIYFSLARSWFSLHQTTLEQYKKALEASREQMQEVATGTPELPSSLASANRQMTDSASCNSMSHPVVVSVNPMLTGLPVAQNSGLDQGLLQPSSWSVGPANSAHPSHTSVNMFPSPDSGLYLHPRLQATYHHMPDPPLTMISSGSSVYPPVFYYPLNPTPLLNHQQVVLSTHVPPASVVYNSQQTHLPGSHINAQTHLQCVQPNAEFAFRPNTVGGLSVPGGPLLSAPPQISMLPPNFLPPTGFIPSNSPAFPPVVQAPGAQYRSHLHSTPSAMTQPMHAFNLYYQPHSDPTMSNLSQPIYTSHAPVISAAQSAVVDGSFPVAAPTYAVPFTPNLTQLSLARLATNMGASQPNAFTPRLNPMSNASSSVVVHPASSDRGSITSETDSSRPTELQAEGSLVEDPGVASGDLSVASNTSAIEALRLKSTSYLRRAYLCATNAIKKSFLPQPSTHTSVSTQSVPHISTISNARTGRGIRHHHHHHYHHHHSGQLQRPKLRLNSPQTVVSSINGPTASDVESTSGIMSNGTSQSNTPCDLGHLLIPVTSETQLLKVSDNNILWTLDVASSLGPPVVHEYCNLVLQCVQSPLLLKEITTKVIDYFRQLSSQRGMHTNQTLTNSTMELPVHLGPNDHQTMSSTPNNLSLTNAATNSFFTGPPPKQLSQQSQVTSHPPQLYIPHYGTYPVLGQTNTGNNHNWHQPPRCPWPLQPTPQTLDNMSQYAAMTYSNPFPFSPMLTQSFGSISSVTPQQPPQTQNQLADMLSRFQFLGLHQEPPPQQSSHPFEGRLSCLSAQSAAHPQPIYQSSTSDWYLAHGSSSARPAGPCSTNPSSVSPPNTSRIGQLDERDPQLTGELDLIERLINRTHSLFHKFIDQRLQYIGQAQADWDDFVDVILKAYTVHLSMPATDCRLRWNVLLTRIRRHHKCTAALWQRILAGIKTADLNRSA</sequence>
<evidence type="ECO:0000313" key="2">
    <source>
        <dbReference type="EMBL" id="KAF7245321.1"/>
    </source>
</evidence>
<name>A0A8S9YKM7_9TREM</name>
<accession>A0A8S9YKM7</accession>
<protein>
    <recommendedName>
        <fullName evidence="4">Zinc finger SWIM domain-containing protein 8</fullName>
    </recommendedName>
</protein>
<dbReference type="Proteomes" id="UP000822476">
    <property type="component" value="Unassembled WGS sequence"/>
</dbReference>
<feature type="region of interest" description="Disordered" evidence="1">
    <location>
        <begin position="1616"/>
        <end position="1636"/>
    </location>
</feature>